<protein>
    <recommendedName>
        <fullName evidence="2">DUF8004 domain-containing protein</fullName>
    </recommendedName>
</protein>
<name>A0ABR2J975_9PEZI</name>
<keyword evidence="4" id="KW-1185">Reference proteome</keyword>
<feature type="region of interest" description="Disordered" evidence="1">
    <location>
        <begin position="1051"/>
        <end position="1099"/>
    </location>
</feature>
<dbReference type="PANTHER" id="PTHR39601">
    <property type="entry name" value="CHORIOGENIN HMINOR"/>
    <property type="match status" value="1"/>
</dbReference>
<reference evidence="3 4" key="1">
    <citation type="journal article" date="2024" name="IMA Fungus">
        <title>Apiospora arundinis, a panoply of carbohydrate-active enzymes and secondary metabolites.</title>
        <authorList>
            <person name="Sorensen T."/>
            <person name="Petersen C."/>
            <person name="Muurmann A.T."/>
            <person name="Christiansen J.V."/>
            <person name="Brundto M.L."/>
            <person name="Overgaard C.K."/>
            <person name="Boysen A.T."/>
            <person name="Wollenberg R.D."/>
            <person name="Larsen T.O."/>
            <person name="Sorensen J.L."/>
            <person name="Nielsen K.L."/>
            <person name="Sondergaard T.E."/>
        </authorList>
    </citation>
    <scope>NUCLEOTIDE SEQUENCE [LARGE SCALE GENOMIC DNA]</scope>
    <source>
        <strain evidence="3 4">AAU 773</strain>
    </source>
</reference>
<feature type="domain" description="DUF8004" evidence="2">
    <location>
        <begin position="541"/>
        <end position="633"/>
    </location>
</feature>
<feature type="compositionally biased region" description="Polar residues" evidence="1">
    <location>
        <begin position="1051"/>
        <end position="1078"/>
    </location>
</feature>
<evidence type="ECO:0000259" key="2">
    <source>
        <dbReference type="Pfam" id="PF26013"/>
    </source>
</evidence>
<feature type="region of interest" description="Disordered" evidence="1">
    <location>
        <begin position="959"/>
        <end position="996"/>
    </location>
</feature>
<evidence type="ECO:0000313" key="4">
    <source>
        <dbReference type="Proteomes" id="UP001390339"/>
    </source>
</evidence>
<dbReference type="InterPro" id="IPR058317">
    <property type="entry name" value="DUF8004"/>
</dbReference>
<dbReference type="Pfam" id="PF26013">
    <property type="entry name" value="DUF8004"/>
    <property type="match status" value="1"/>
</dbReference>
<feature type="compositionally biased region" description="Polar residues" evidence="1">
    <location>
        <begin position="131"/>
        <end position="140"/>
    </location>
</feature>
<dbReference type="PANTHER" id="PTHR39601:SF2">
    <property type="entry name" value="CHORIOGENIN HMINOR"/>
    <property type="match status" value="1"/>
</dbReference>
<feature type="compositionally biased region" description="Basic residues" evidence="1">
    <location>
        <begin position="1090"/>
        <end position="1099"/>
    </location>
</feature>
<feature type="compositionally biased region" description="Pro residues" evidence="1">
    <location>
        <begin position="205"/>
        <end position="214"/>
    </location>
</feature>
<proteinExistence type="predicted"/>
<comment type="caution">
    <text evidence="3">The sequence shown here is derived from an EMBL/GenBank/DDBJ whole genome shotgun (WGS) entry which is preliminary data.</text>
</comment>
<feature type="region of interest" description="Disordered" evidence="1">
    <location>
        <begin position="27"/>
        <end position="97"/>
    </location>
</feature>
<feature type="compositionally biased region" description="Basic and acidic residues" evidence="1">
    <location>
        <begin position="34"/>
        <end position="51"/>
    </location>
</feature>
<dbReference type="EMBL" id="JAPCWZ010000003">
    <property type="protein sequence ID" value="KAK8874344.1"/>
    <property type="molecule type" value="Genomic_DNA"/>
</dbReference>
<feature type="compositionally biased region" description="Basic and acidic residues" evidence="1">
    <location>
        <begin position="150"/>
        <end position="164"/>
    </location>
</feature>
<accession>A0ABR2J975</accession>
<gene>
    <name evidence="3" type="ORF">PGQ11_004858</name>
</gene>
<evidence type="ECO:0000313" key="3">
    <source>
        <dbReference type="EMBL" id="KAK8874344.1"/>
    </source>
</evidence>
<organism evidence="3 4">
    <name type="scientific">Apiospora arundinis</name>
    <dbReference type="NCBI Taxonomy" id="335852"/>
    <lineage>
        <taxon>Eukaryota</taxon>
        <taxon>Fungi</taxon>
        <taxon>Dikarya</taxon>
        <taxon>Ascomycota</taxon>
        <taxon>Pezizomycotina</taxon>
        <taxon>Sordariomycetes</taxon>
        <taxon>Xylariomycetidae</taxon>
        <taxon>Amphisphaeriales</taxon>
        <taxon>Apiosporaceae</taxon>
        <taxon>Apiospora</taxon>
    </lineage>
</organism>
<sequence length="1099" mass="120857">MASSKSAARPKPGRSLSVSSFLSLLKFDSDPSSDADKRAASRPSAKKDPERSLTLPVSKDDTVLSRVVEADQASAGHPASSEPALMPLTKRQPTTKRNRLSMFFPSLISPIEPEHGENVHRKPIPPDSPLNKINNKSTSHIPERPATSGHMKDWFSSEKTDFRASETTLNDGPGDQQRLSLGKGESPPPGRTNLQNVDNSMPAHPDQPPPPPPGAVESPLSPTEPRTPAKLTKRNTSAQRSRRNSMQDGAHQRSSSQAPANLLPRGQSPAPDARGRSVSAQPPPERRSTLGVSATTPTLTSRPGSSNGSQSPPRDADKRGRLRKSWLPGGRSRSNSVDVKNSKGASAWILGQTNTDYNTSILTNGEKVPELWNEAGTVLVYLHPKSSGLGASLKVPSFVVDYSLVFQDLLSGDFDDLEDLASPTSATRSFLGRDSLSVTDAARNPVQSPPPAEEGFADGDVRLYIPNVTLPSQEQSAGQQQDVDRLVAIRNMFAFLTGQPLVCTKAQPTLFAIFMRISSLLGEFEFCNEDGSTFGGSVEMAFGFFMEQMALADVRHSREKTLEALVLGERMRSWDLFSEAFAHAVGKYSAIRDLKSPLWEMVSAPTRQRLERAHLDLVSRQASVNNRLESFEFPSLFSGTANSTSMSEYRNVKYGVWRKSFGRMRQFVLSYYKTNFGSWPPKARSKKNPFSESGLNRLVLKILYSDLCALYDLIVDRESVTPRVIDQTADDVQDDSVRPEMSALRKILTEYDTSSPPVLPPIPYDIPRVPDMRSIKENFHNLPHKEQAKLERNLQSYEFLLILNKSYDFETSALKIPFIKEFMDWEQKEAKGKSVPEMADQRIGYWLFLYVVIQSLPMLVVDAPGLKFTEGVEYFLCQPPKGHPPWMGDAPEVRKRWYEVAGGAGFVELSADAVEFSVEGIYHRSHCWLAAKQWETNTAALPPPPEDGLSPLQAPQSVFEDLDPANSGNTGRSESPHLMAPSPQLRPRSFSPGGRAGYRSSIALGLEPVPMPANGYSSDHRTSRIFSAGDTSPSPMGARPVSVLMMNRSRSSGNLHGMASSPTVASPTDRQGSQSGSTFDDILKDIDNKPKKKKTFFGS</sequence>
<feature type="region of interest" description="Disordered" evidence="1">
    <location>
        <begin position="109"/>
        <end position="340"/>
    </location>
</feature>
<feature type="compositionally biased region" description="Polar residues" evidence="1">
    <location>
        <begin position="234"/>
        <end position="259"/>
    </location>
</feature>
<dbReference type="Proteomes" id="UP001390339">
    <property type="component" value="Unassembled WGS sequence"/>
</dbReference>
<feature type="compositionally biased region" description="Polar residues" evidence="1">
    <location>
        <begin position="290"/>
        <end position="312"/>
    </location>
</feature>
<evidence type="ECO:0000256" key="1">
    <source>
        <dbReference type="SAM" id="MobiDB-lite"/>
    </source>
</evidence>